<gene>
    <name evidence="3" type="ORF">RFI_34096</name>
</gene>
<evidence type="ECO:0000313" key="3">
    <source>
        <dbReference type="EMBL" id="ETO03314.1"/>
    </source>
</evidence>
<accession>X6LNW8</accession>
<protein>
    <submittedName>
        <fullName evidence="3">Uncharacterized protein</fullName>
    </submittedName>
</protein>
<evidence type="ECO:0000256" key="1">
    <source>
        <dbReference type="PROSITE-ProRule" id="PRU00221"/>
    </source>
</evidence>
<reference evidence="3 4" key="1">
    <citation type="journal article" date="2013" name="Curr. Biol.">
        <title>The Genome of the Foraminiferan Reticulomyxa filosa.</title>
        <authorList>
            <person name="Glockner G."/>
            <person name="Hulsmann N."/>
            <person name="Schleicher M."/>
            <person name="Noegel A.A."/>
            <person name="Eichinger L."/>
            <person name="Gallinger C."/>
            <person name="Pawlowski J."/>
            <person name="Sierra R."/>
            <person name="Euteneuer U."/>
            <person name="Pillet L."/>
            <person name="Moustafa A."/>
            <person name="Platzer M."/>
            <person name="Groth M."/>
            <person name="Szafranski K."/>
            <person name="Schliwa M."/>
        </authorList>
    </citation>
    <scope>NUCLEOTIDE SEQUENCE [LARGE SCALE GENOMIC DNA]</scope>
</reference>
<feature type="transmembrane region" description="Helical" evidence="2">
    <location>
        <begin position="88"/>
        <end position="109"/>
    </location>
</feature>
<feature type="transmembrane region" description="Helical" evidence="2">
    <location>
        <begin position="54"/>
        <end position="76"/>
    </location>
</feature>
<keyword evidence="2" id="KW-0812">Transmembrane</keyword>
<proteinExistence type="predicted"/>
<dbReference type="SUPFAM" id="SSF50998">
    <property type="entry name" value="Quinoprotein alcohol dehydrogenase-like"/>
    <property type="match status" value="1"/>
</dbReference>
<dbReference type="Gene3D" id="2.130.10.10">
    <property type="entry name" value="YVTN repeat-like/Quinoprotein amine dehydrogenase"/>
    <property type="match status" value="1"/>
</dbReference>
<dbReference type="Proteomes" id="UP000023152">
    <property type="component" value="Unassembled WGS sequence"/>
</dbReference>
<sequence>MCTSFNVKKKKKGSDDGTVRVWEIETGREFWRHSFGTTSHVESVRFNPLIYKPLLMVVVKHRCILITLSFITNCFVNNESIYLKQIVTFFYCCLFQILTIDLLFLTCFINHKNRNFNFQITKNRYIFIL</sequence>
<dbReference type="AlphaFoldDB" id="X6LNW8"/>
<dbReference type="PROSITE" id="PS50082">
    <property type="entry name" value="WD_REPEATS_2"/>
    <property type="match status" value="1"/>
</dbReference>
<comment type="caution">
    <text evidence="3">The sequence shown here is derived from an EMBL/GenBank/DDBJ whole genome shotgun (WGS) entry which is preliminary data.</text>
</comment>
<keyword evidence="2" id="KW-0472">Membrane</keyword>
<dbReference type="InterPro" id="IPR015943">
    <property type="entry name" value="WD40/YVTN_repeat-like_dom_sf"/>
</dbReference>
<name>X6LNW8_RETFI</name>
<dbReference type="EMBL" id="ASPP01033674">
    <property type="protein sequence ID" value="ETO03314.1"/>
    <property type="molecule type" value="Genomic_DNA"/>
</dbReference>
<organism evidence="3 4">
    <name type="scientific">Reticulomyxa filosa</name>
    <dbReference type="NCBI Taxonomy" id="46433"/>
    <lineage>
        <taxon>Eukaryota</taxon>
        <taxon>Sar</taxon>
        <taxon>Rhizaria</taxon>
        <taxon>Retaria</taxon>
        <taxon>Foraminifera</taxon>
        <taxon>Monothalamids</taxon>
        <taxon>Reticulomyxidae</taxon>
        <taxon>Reticulomyxa</taxon>
    </lineage>
</organism>
<feature type="repeat" description="WD" evidence="1">
    <location>
        <begin position="13"/>
        <end position="32"/>
    </location>
</feature>
<dbReference type="InterPro" id="IPR011047">
    <property type="entry name" value="Quinoprotein_ADH-like_sf"/>
</dbReference>
<keyword evidence="4" id="KW-1185">Reference proteome</keyword>
<dbReference type="InterPro" id="IPR001680">
    <property type="entry name" value="WD40_rpt"/>
</dbReference>
<evidence type="ECO:0000256" key="2">
    <source>
        <dbReference type="SAM" id="Phobius"/>
    </source>
</evidence>
<evidence type="ECO:0000313" key="4">
    <source>
        <dbReference type="Proteomes" id="UP000023152"/>
    </source>
</evidence>
<keyword evidence="1" id="KW-0853">WD repeat</keyword>
<dbReference type="OrthoDB" id="5571054at2759"/>
<keyword evidence="2" id="KW-1133">Transmembrane helix</keyword>